<dbReference type="Pfam" id="PF00550">
    <property type="entry name" value="PP-binding"/>
    <property type="match status" value="1"/>
</dbReference>
<feature type="region of interest" description="Disordered" evidence="1">
    <location>
        <begin position="109"/>
        <end position="136"/>
    </location>
</feature>
<dbReference type="InterPro" id="IPR036736">
    <property type="entry name" value="ACP-like_sf"/>
</dbReference>
<dbReference type="Gene3D" id="3.30.300.30">
    <property type="match status" value="1"/>
</dbReference>
<dbReference type="SUPFAM" id="SSF56801">
    <property type="entry name" value="Acetyl-CoA synthetase-like"/>
    <property type="match status" value="1"/>
</dbReference>
<evidence type="ECO:0000259" key="3">
    <source>
        <dbReference type="Pfam" id="PF00550"/>
    </source>
</evidence>
<evidence type="ECO:0000259" key="2">
    <source>
        <dbReference type="Pfam" id="PF00501"/>
    </source>
</evidence>
<comment type="caution">
    <text evidence="4">The sequence shown here is derived from an EMBL/GenBank/DDBJ whole genome shotgun (WGS) entry which is preliminary data.</text>
</comment>
<sequence length="579" mass="60711">MSALTQQLAAVVERHPHAVAVADQHGERTYTQLWRDAARHALDLHDAGWSGRPVLLALPPGVAWVTALLGAWRAGAAAVPLDLSHPDHRLAQIADRCGAAGTVTADGTAPRWAGSLPSLRPEGSAREGHPPGPVPDSAIACIWHTSGSTGQPKPVALAHRALAARAATMPAVAQVTAADTIAQLTSSAFDAVLWEVLCALGTGARLQIAAQGERTPGPALTGFLARHEISAFTCTPTQLAATPYADLPALRLIVVGGEAVRTQPLTAWLERYRVANAYGPTEACIEATVALDLKPGQDPVPIGHPLPGVKAFILDADHHPVPAGHPGELHLGGDGLAEGYPGLPDATSAVFRTLDLPTGSGDALQRVYATGDLVRALPDGQLTYLGRIDQQLNLGGVRLEPGDVEAAALQLPGLRAAALLAEIRPGRRPRLVLHIEPVHAGTGDDAELRTRLRRHLAAHLAPAAVPALITVHQRLPLTATGKVDRQALAATDPAPPAPPDCAQALPEPAASWWQHWTGSAPSEDIDFFAAGGDSMGALAFLQQVNEHYGTDLPIGAFYPQPTPAFLRAYLHQQQPPEEP</sequence>
<dbReference type="PROSITE" id="PS00455">
    <property type="entry name" value="AMP_BINDING"/>
    <property type="match status" value="1"/>
</dbReference>
<evidence type="ECO:0000313" key="4">
    <source>
        <dbReference type="EMBL" id="MFC1435368.1"/>
    </source>
</evidence>
<dbReference type="InterPro" id="IPR020845">
    <property type="entry name" value="AMP-binding_CS"/>
</dbReference>
<evidence type="ECO:0000256" key="1">
    <source>
        <dbReference type="SAM" id="MobiDB-lite"/>
    </source>
</evidence>
<accession>A0ABV6XAT4</accession>
<name>A0ABV6XAT4_9ACTN</name>
<dbReference type="PANTHER" id="PTHR45527">
    <property type="entry name" value="NONRIBOSOMAL PEPTIDE SYNTHETASE"/>
    <property type="match status" value="1"/>
</dbReference>
<dbReference type="SUPFAM" id="SSF47336">
    <property type="entry name" value="ACP-like"/>
    <property type="match status" value="1"/>
</dbReference>
<protein>
    <submittedName>
        <fullName evidence="4">Non-ribosomal peptide synthetase</fullName>
    </submittedName>
</protein>
<feature type="domain" description="AMP-dependent synthetase/ligase" evidence="2">
    <location>
        <begin position="10"/>
        <end position="340"/>
    </location>
</feature>
<reference evidence="4 5" key="1">
    <citation type="submission" date="2024-09" db="EMBL/GenBank/DDBJ databases">
        <authorList>
            <person name="Lee S.D."/>
        </authorList>
    </citation>
    <scope>NUCLEOTIDE SEQUENCE [LARGE SCALE GENOMIC DNA]</scope>
    <source>
        <strain evidence="4 5">N1-3</strain>
    </source>
</reference>
<dbReference type="InterPro" id="IPR045851">
    <property type="entry name" value="AMP-bd_C_sf"/>
</dbReference>
<dbReference type="Gene3D" id="3.40.50.12780">
    <property type="entry name" value="N-terminal domain of ligase-like"/>
    <property type="match status" value="1"/>
</dbReference>
<dbReference type="PANTHER" id="PTHR45527:SF1">
    <property type="entry name" value="FATTY ACID SYNTHASE"/>
    <property type="match status" value="1"/>
</dbReference>
<dbReference type="Pfam" id="PF00501">
    <property type="entry name" value="AMP-binding"/>
    <property type="match status" value="1"/>
</dbReference>
<feature type="domain" description="Carrier" evidence="3">
    <location>
        <begin position="517"/>
        <end position="566"/>
    </location>
</feature>
<evidence type="ECO:0000313" key="5">
    <source>
        <dbReference type="Proteomes" id="UP001592530"/>
    </source>
</evidence>
<dbReference type="InterPro" id="IPR042099">
    <property type="entry name" value="ANL_N_sf"/>
</dbReference>
<dbReference type="InterPro" id="IPR009081">
    <property type="entry name" value="PP-bd_ACP"/>
</dbReference>
<dbReference type="InterPro" id="IPR000873">
    <property type="entry name" value="AMP-dep_synth/lig_dom"/>
</dbReference>
<organism evidence="4 5">
    <name type="scientific">Streptacidiphilus alkalitolerans</name>
    <dbReference type="NCBI Taxonomy" id="3342712"/>
    <lineage>
        <taxon>Bacteria</taxon>
        <taxon>Bacillati</taxon>
        <taxon>Actinomycetota</taxon>
        <taxon>Actinomycetes</taxon>
        <taxon>Kitasatosporales</taxon>
        <taxon>Streptomycetaceae</taxon>
        <taxon>Streptacidiphilus</taxon>
    </lineage>
</organism>
<dbReference type="Proteomes" id="UP001592530">
    <property type="component" value="Unassembled WGS sequence"/>
</dbReference>
<dbReference type="RefSeq" id="WP_380558400.1">
    <property type="nucleotide sequence ID" value="NZ_JBHEZY010000018.1"/>
</dbReference>
<proteinExistence type="predicted"/>
<dbReference type="EMBL" id="JBHEZY010000018">
    <property type="protein sequence ID" value="MFC1435368.1"/>
    <property type="molecule type" value="Genomic_DNA"/>
</dbReference>
<dbReference type="Gene3D" id="1.10.1200.10">
    <property type="entry name" value="ACP-like"/>
    <property type="match status" value="1"/>
</dbReference>
<gene>
    <name evidence="4" type="ORF">ACEZDB_32480</name>
</gene>